<dbReference type="EnsemblPlants" id="Pp3c16_16150V3.2">
    <property type="protein sequence ID" value="PAC:32985240.CDS.1"/>
    <property type="gene ID" value="Pp3c16_16150"/>
</dbReference>
<dbReference type="InParanoid" id="A0A2K1J8T8"/>
<keyword evidence="4" id="KW-1185">Reference proteome</keyword>
<dbReference type="Gramene" id="Pp3c16_16150V3.1">
    <property type="protein sequence ID" value="PAC:32985239.CDS.1"/>
    <property type="gene ID" value="Pp3c16_16150"/>
</dbReference>
<organism evidence="2">
    <name type="scientific">Physcomitrium patens</name>
    <name type="common">Spreading-leaved earth moss</name>
    <name type="synonym">Physcomitrella patens</name>
    <dbReference type="NCBI Taxonomy" id="3218"/>
    <lineage>
        <taxon>Eukaryota</taxon>
        <taxon>Viridiplantae</taxon>
        <taxon>Streptophyta</taxon>
        <taxon>Embryophyta</taxon>
        <taxon>Bryophyta</taxon>
        <taxon>Bryophytina</taxon>
        <taxon>Bryopsida</taxon>
        <taxon>Funariidae</taxon>
        <taxon>Funariales</taxon>
        <taxon>Funariaceae</taxon>
        <taxon>Physcomitrium</taxon>
    </lineage>
</organism>
<feature type="compositionally biased region" description="Basic and acidic residues" evidence="1">
    <location>
        <begin position="210"/>
        <end position="220"/>
    </location>
</feature>
<proteinExistence type="predicted"/>
<evidence type="ECO:0000256" key="1">
    <source>
        <dbReference type="SAM" id="MobiDB-lite"/>
    </source>
</evidence>
<gene>
    <name evidence="2" type="ORF">PHYPA_021052</name>
</gene>
<evidence type="ECO:0000313" key="4">
    <source>
        <dbReference type="Proteomes" id="UP000006727"/>
    </source>
</evidence>
<reference evidence="3" key="3">
    <citation type="submission" date="2020-12" db="UniProtKB">
        <authorList>
            <consortium name="EnsemblPlants"/>
        </authorList>
    </citation>
    <scope>IDENTIFICATION</scope>
</reference>
<protein>
    <submittedName>
        <fullName evidence="2 3">Uncharacterized protein</fullName>
    </submittedName>
</protein>
<reference evidence="2 4" key="1">
    <citation type="journal article" date="2008" name="Science">
        <title>The Physcomitrella genome reveals evolutionary insights into the conquest of land by plants.</title>
        <authorList>
            <person name="Rensing S."/>
            <person name="Lang D."/>
            <person name="Zimmer A."/>
            <person name="Terry A."/>
            <person name="Salamov A."/>
            <person name="Shapiro H."/>
            <person name="Nishiyama T."/>
            <person name="Perroud P.-F."/>
            <person name="Lindquist E."/>
            <person name="Kamisugi Y."/>
            <person name="Tanahashi T."/>
            <person name="Sakakibara K."/>
            <person name="Fujita T."/>
            <person name="Oishi K."/>
            <person name="Shin-I T."/>
            <person name="Kuroki Y."/>
            <person name="Toyoda A."/>
            <person name="Suzuki Y."/>
            <person name="Hashimoto A."/>
            <person name="Yamaguchi K."/>
            <person name="Sugano A."/>
            <person name="Kohara Y."/>
            <person name="Fujiyama A."/>
            <person name="Anterola A."/>
            <person name="Aoki S."/>
            <person name="Ashton N."/>
            <person name="Barbazuk W.B."/>
            <person name="Barker E."/>
            <person name="Bennetzen J."/>
            <person name="Bezanilla M."/>
            <person name="Blankenship R."/>
            <person name="Cho S.H."/>
            <person name="Dutcher S."/>
            <person name="Estelle M."/>
            <person name="Fawcett J.A."/>
            <person name="Gundlach H."/>
            <person name="Hanada K."/>
            <person name="Heyl A."/>
            <person name="Hicks K.A."/>
            <person name="Hugh J."/>
            <person name="Lohr M."/>
            <person name="Mayer K."/>
            <person name="Melkozernov A."/>
            <person name="Murata T."/>
            <person name="Nelson D."/>
            <person name="Pils B."/>
            <person name="Prigge M."/>
            <person name="Reiss B."/>
            <person name="Renner T."/>
            <person name="Rombauts S."/>
            <person name="Rushton P."/>
            <person name="Sanderfoot A."/>
            <person name="Schween G."/>
            <person name="Shiu S.-H."/>
            <person name="Stueber K."/>
            <person name="Theodoulou F.L."/>
            <person name="Tu H."/>
            <person name="Van de Peer Y."/>
            <person name="Verrier P.J."/>
            <person name="Waters E."/>
            <person name="Wood A."/>
            <person name="Yang L."/>
            <person name="Cove D."/>
            <person name="Cuming A."/>
            <person name="Hasebe M."/>
            <person name="Lucas S."/>
            <person name="Mishler D.B."/>
            <person name="Reski R."/>
            <person name="Grigoriev I."/>
            <person name="Quatrano R.S."/>
            <person name="Boore J.L."/>
        </authorList>
    </citation>
    <scope>NUCLEOTIDE SEQUENCE [LARGE SCALE GENOMIC DNA]</scope>
    <source>
        <strain evidence="3 4">cv. Gransden 2004</strain>
    </source>
</reference>
<evidence type="ECO:0000313" key="2">
    <source>
        <dbReference type="EMBL" id="PNR37942.1"/>
    </source>
</evidence>
<dbReference type="PaxDb" id="3218-PP1S197_108V6.1"/>
<feature type="region of interest" description="Disordered" evidence="1">
    <location>
        <begin position="1"/>
        <end position="22"/>
    </location>
</feature>
<dbReference type="Proteomes" id="UP000006727">
    <property type="component" value="Chromosome 16"/>
</dbReference>
<feature type="region of interest" description="Disordered" evidence="1">
    <location>
        <begin position="208"/>
        <end position="235"/>
    </location>
</feature>
<name>A0A2K1J8T8_PHYPA</name>
<dbReference type="EMBL" id="ABEU02000016">
    <property type="protein sequence ID" value="PNR37942.1"/>
    <property type="molecule type" value="Genomic_DNA"/>
</dbReference>
<evidence type="ECO:0000313" key="3">
    <source>
        <dbReference type="EnsemblPlants" id="PAC:32985239.CDS.1"/>
    </source>
</evidence>
<dbReference type="AlphaFoldDB" id="A0A2K1J8T8"/>
<sequence>MSRPSRTPRVESRQPSTSKVHSSCKLIIHAGNSSQGSSQPDQSVTPEVHKGITSTCLSSYENAVEGKIYCSNRPITNLPVASAVLREVVLMKGHLPGQCFVLPTESISPHDKETYLTLEKVYETGANPECKISVPVVLQSSPNENPESDTNKFSGMYGVCGNAVHAVESVYRLFEKPDCMGKYVSRDNLDRLREIVVQSTLRRYPSTNWGERKRGEEHYSNECGEGGGASGASDQIQQRMPISRILFSTEDAVEGKFYGIKLCVMRENKTYVEKPRPAVLI</sequence>
<reference evidence="2 4" key="2">
    <citation type="journal article" date="2018" name="Plant J.">
        <title>The Physcomitrella patens chromosome-scale assembly reveals moss genome structure and evolution.</title>
        <authorList>
            <person name="Lang D."/>
            <person name="Ullrich K.K."/>
            <person name="Murat F."/>
            <person name="Fuchs J."/>
            <person name="Jenkins J."/>
            <person name="Haas F.B."/>
            <person name="Piednoel M."/>
            <person name="Gundlach H."/>
            <person name="Van Bel M."/>
            <person name="Meyberg R."/>
            <person name="Vives C."/>
            <person name="Morata J."/>
            <person name="Symeonidi A."/>
            <person name="Hiss M."/>
            <person name="Muchero W."/>
            <person name="Kamisugi Y."/>
            <person name="Saleh O."/>
            <person name="Blanc G."/>
            <person name="Decker E.L."/>
            <person name="van Gessel N."/>
            <person name="Grimwood J."/>
            <person name="Hayes R.D."/>
            <person name="Graham S.W."/>
            <person name="Gunter L.E."/>
            <person name="McDaniel S.F."/>
            <person name="Hoernstein S.N.W."/>
            <person name="Larsson A."/>
            <person name="Li F.W."/>
            <person name="Perroud P.F."/>
            <person name="Phillips J."/>
            <person name="Ranjan P."/>
            <person name="Rokshar D.S."/>
            <person name="Rothfels C.J."/>
            <person name="Schneider L."/>
            <person name="Shu S."/>
            <person name="Stevenson D.W."/>
            <person name="Thummler F."/>
            <person name="Tillich M."/>
            <person name="Villarreal Aguilar J.C."/>
            <person name="Widiez T."/>
            <person name="Wong G.K."/>
            <person name="Wymore A."/>
            <person name="Zhang Y."/>
            <person name="Zimmer A.D."/>
            <person name="Quatrano R.S."/>
            <person name="Mayer K.F.X."/>
            <person name="Goodstein D."/>
            <person name="Casacuberta J.M."/>
            <person name="Vandepoele K."/>
            <person name="Reski R."/>
            <person name="Cuming A.C."/>
            <person name="Tuskan G.A."/>
            <person name="Maumus F."/>
            <person name="Salse J."/>
            <person name="Schmutz J."/>
            <person name="Rensing S.A."/>
        </authorList>
    </citation>
    <scope>NUCLEOTIDE SEQUENCE [LARGE SCALE GENOMIC DNA]</scope>
    <source>
        <strain evidence="3 4">cv. Gransden 2004</strain>
    </source>
</reference>
<accession>A0A2K1J8T8</accession>
<dbReference type="Gramene" id="Pp3c16_16150V3.2">
    <property type="protein sequence ID" value="PAC:32985240.CDS.1"/>
    <property type="gene ID" value="Pp3c16_16150"/>
</dbReference>
<dbReference type="EnsemblPlants" id="Pp3c16_16150V3.1">
    <property type="protein sequence ID" value="PAC:32985239.CDS.1"/>
    <property type="gene ID" value="Pp3c16_16150"/>
</dbReference>